<keyword evidence="3" id="KW-1185">Reference proteome</keyword>
<feature type="domain" description="N-acetyltransferase" evidence="1">
    <location>
        <begin position="1"/>
        <end position="100"/>
    </location>
</feature>
<gene>
    <name evidence="2" type="ORF">D7024_07995</name>
</gene>
<accession>A0A494WX61</accession>
<dbReference type="PROSITE" id="PS51186">
    <property type="entry name" value="GNAT"/>
    <property type="match status" value="1"/>
</dbReference>
<comment type="caution">
    <text evidence="2">The sequence shown here is derived from an EMBL/GenBank/DDBJ whole genome shotgun (WGS) entry which is preliminary data.</text>
</comment>
<dbReference type="InterPro" id="IPR016181">
    <property type="entry name" value="Acyl_CoA_acyltransferase"/>
</dbReference>
<dbReference type="GO" id="GO:0016747">
    <property type="term" value="F:acyltransferase activity, transferring groups other than amino-acyl groups"/>
    <property type="evidence" value="ECO:0007669"/>
    <property type="project" value="InterPro"/>
</dbReference>
<dbReference type="SUPFAM" id="SSF55729">
    <property type="entry name" value="Acyl-CoA N-acyltransferases (Nat)"/>
    <property type="match status" value="1"/>
</dbReference>
<organism evidence="2 3">
    <name type="scientific">Desulfofundulus salinus</name>
    <dbReference type="NCBI Taxonomy" id="2419843"/>
    <lineage>
        <taxon>Bacteria</taxon>
        <taxon>Bacillati</taxon>
        <taxon>Bacillota</taxon>
        <taxon>Clostridia</taxon>
        <taxon>Eubacteriales</taxon>
        <taxon>Peptococcaceae</taxon>
        <taxon>Desulfofundulus</taxon>
    </lineage>
</organism>
<evidence type="ECO:0000259" key="1">
    <source>
        <dbReference type="PROSITE" id="PS51186"/>
    </source>
</evidence>
<dbReference type="EMBL" id="RBWE01000001">
    <property type="protein sequence ID" value="RKO66892.1"/>
    <property type="molecule type" value="Genomic_DNA"/>
</dbReference>
<name>A0A494WX61_9FIRM</name>
<proteinExistence type="predicted"/>
<dbReference type="Proteomes" id="UP000271256">
    <property type="component" value="Unassembled WGS sequence"/>
</dbReference>
<dbReference type="InterPro" id="IPR000182">
    <property type="entry name" value="GNAT_dom"/>
</dbReference>
<protein>
    <submittedName>
        <fullName evidence="2">GNAT family N-acetyltransferase</fullName>
    </submittedName>
</protein>
<dbReference type="Gene3D" id="3.40.630.30">
    <property type="match status" value="1"/>
</dbReference>
<dbReference type="OrthoDB" id="9797989at2"/>
<keyword evidence="2" id="KW-0808">Transferase</keyword>
<dbReference type="Pfam" id="PF00583">
    <property type="entry name" value="Acetyltransf_1"/>
    <property type="match status" value="1"/>
</dbReference>
<dbReference type="CDD" id="cd04301">
    <property type="entry name" value="NAT_SF"/>
    <property type="match status" value="1"/>
</dbReference>
<dbReference type="RefSeq" id="WP_121451310.1">
    <property type="nucleotide sequence ID" value="NZ_RBWE01000001.1"/>
</dbReference>
<evidence type="ECO:0000313" key="2">
    <source>
        <dbReference type="EMBL" id="RKO66892.1"/>
    </source>
</evidence>
<evidence type="ECO:0000313" key="3">
    <source>
        <dbReference type="Proteomes" id="UP000271256"/>
    </source>
</evidence>
<dbReference type="AlphaFoldDB" id="A0A494WX61"/>
<reference evidence="2 3" key="1">
    <citation type="submission" date="2018-10" db="EMBL/GenBank/DDBJ databases">
        <authorList>
            <person name="Grouzdev D.S."/>
            <person name="Krutkina M.S."/>
            <person name="Tourova T.P."/>
            <person name="Nazina T.N."/>
        </authorList>
    </citation>
    <scope>NUCLEOTIDE SEQUENCE [LARGE SCALE GENOMIC DNA]</scope>
    <source>
        <strain evidence="2 3">435</strain>
    </source>
</reference>
<sequence>METENREIIGYGWLSNSERQGEAEVSVAVSVTGRGYGTRILHNLDKEAKKLGYTCIAATVRPENPCARDVITWLFKNGYKADCFPEGSQEVVFEAGKKIPISMVKSI</sequence>